<keyword evidence="3" id="KW-1185">Reference proteome</keyword>
<dbReference type="Pfam" id="PF13976">
    <property type="entry name" value="gag_pre-integrs"/>
    <property type="match status" value="1"/>
</dbReference>
<dbReference type="Proteomes" id="UP000265520">
    <property type="component" value="Unassembled WGS sequence"/>
</dbReference>
<evidence type="ECO:0000259" key="1">
    <source>
        <dbReference type="Pfam" id="PF13976"/>
    </source>
</evidence>
<dbReference type="InterPro" id="IPR025724">
    <property type="entry name" value="GAG-pre-integrase_dom"/>
</dbReference>
<feature type="non-terminal residue" evidence="2">
    <location>
        <position position="1"/>
    </location>
</feature>
<name>A0A392PWK8_9FABA</name>
<dbReference type="EMBL" id="LXQA010099259">
    <property type="protein sequence ID" value="MCI16067.1"/>
    <property type="molecule type" value="Genomic_DNA"/>
</dbReference>
<proteinExistence type="predicted"/>
<protein>
    <recommendedName>
        <fullName evidence="1">GAG-pre-integrase domain-containing protein</fullName>
    </recommendedName>
</protein>
<reference evidence="2 3" key="1">
    <citation type="journal article" date="2018" name="Front. Plant Sci.">
        <title>Red Clover (Trifolium pratense) and Zigzag Clover (T. medium) - A Picture of Genomic Similarities and Differences.</title>
        <authorList>
            <person name="Dluhosova J."/>
            <person name="Istvanek J."/>
            <person name="Nedelnik J."/>
            <person name="Repkova J."/>
        </authorList>
    </citation>
    <scope>NUCLEOTIDE SEQUENCE [LARGE SCALE GENOMIC DNA]</scope>
    <source>
        <strain evidence="3">cv. 10/8</strain>
        <tissue evidence="2">Leaf</tissue>
    </source>
</reference>
<organism evidence="2 3">
    <name type="scientific">Trifolium medium</name>
    <dbReference type="NCBI Taxonomy" id="97028"/>
    <lineage>
        <taxon>Eukaryota</taxon>
        <taxon>Viridiplantae</taxon>
        <taxon>Streptophyta</taxon>
        <taxon>Embryophyta</taxon>
        <taxon>Tracheophyta</taxon>
        <taxon>Spermatophyta</taxon>
        <taxon>Magnoliopsida</taxon>
        <taxon>eudicotyledons</taxon>
        <taxon>Gunneridae</taxon>
        <taxon>Pentapetalae</taxon>
        <taxon>rosids</taxon>
        <taxon>fabids</taxon>
        <taxon>Fabales</taxon>
        <taxon>Fabaceae</taxon>
        <taxon>Papilionoideae</taxon>
        <taxon>50 kb inversion clade</taxon>
        <taxon>NPAAA clade</taxon>
        <taxon>Hologalegina</taxon>
        <taxon>IRL clade</taxon>
        <taxon>Trifolieae</taxon>
        <taxon>Trifolium</taxon>
    </lineage>
</organism>
<evidence type="ECO:0000313" key="2">
    <source>
        <dbReference type="EMBL" id="MCI16067.1"/>
    </source>
</evidence>
<sequence>GDPSHRLGDLYPVTSPSHFAGLTSDLWHNRLGHPSSSTLQSLHKNKFISSKHLSFINLH</sequence>
<feature type="domain" description="GAG-pre-integrase" evidence="1">
    <location>
        <begin position="23"/>
        <end position="51"/>
    </location>
</feature>
<accession>A0A392PWK8</accession>
<evidence type="ECO:0000313" key="3">
    <source>
        <dbReference type="Proteomes" id="UP000265520"/>
    </source>
</evidence>
<dbReference type="AlphaFoldDB" id="A0A392PWK8"/>
<comment type="caution">
    <text evidence="2">The sequence shown here is derived from an EMBL/GenBank/DDBJ whole genome shotgun (WGS) entry which is preliminary data.</text>
</comment>